<accession>A0ABT1SF44</accession>
<keyword evidence="1" id="KW-0472">Membrane</keyword>
<keyword evidence="3" id="KW-1185">Reference proteome</keyword>
<reference evidence="2 3" key="1">
    <citation type="submission" date="2022-06" db="EMBL/GenBank/DDBJ databases">
        <title>Isolation of gut microbiota from human fecal samples.</title>
        <authorList>
            <person name="Pamer E.G."/>
            <person name="Barat B."/>
            <person name="Waligurski E."/>
            <person name="Medina S."/>
            <person name="Paddock L."/>
            <person name="Mostad J."/>
        </authorList>
    </citation>
    <scope>NUCLEOTIDE SEQUENCE [LARGE SCALE GENOMIC DNA]</scope>
    <source>
        <strain evidence="2 3">DFI.7.95</strain>
    </source>
</reference>
<sequence length="240" mass="28660">MLIYYIFTAIVVAFLGYFIINNVSFDIKYKRDEIKQDKEILSMSSSLYGPKYSFEYKYKWNIFKPNENNLYVYKGDEENKKLLVVIPTYHIRLLKYDLKEIIDQKERYYLKPVHEKVVEVSKNSISEEIAGCCLDVSFYPKKIDEEETKTINKILNFYATLIRCTAIIFSIYYFSRNIIISIFDKDNSIPGEVNITNTSDSMKRCRRCQKSKKRRGGMRYEKRIKKGYKRKIKRCSYKHG</sequence>
<keyword evidence="1" id="KW-0812">Transmembrane</keyword>
<name>A0ABT1SF44_9FIRM</name>
<dbReference type="EMBL" id="JANGAC010000016">
    <property type="protein sequence ID" value="MCQ4924900.1"/>
    <property type="molecule type" value="Genomic_DNA"/>
</dbReference>
<evidence type="ECO:0008006" key="4">
    <source>
        <dbReference type="Google" id="ProtNLM"/>
    </source>
</evidence>
<feature type="transmembrane region" description="Helical" evidence="1">
    <location>
        <begin position="155"/>
        <end position="174"/>
    </location>
</feature>
<protein>
    <recommendedName>
        <fullName evidence="4">DUF3592 domain-containing protein</fullName>
    </recommendedName>
</protein>
<organism evidence="2 3">
    <name type="scientific">Tissierella carlieri</name>
    <dbReference type="NCBI Taxonomy" id="689904"/>
    <lineage>
        <taxon>Bacteria</taxon>
        <taxon>Bacillati</taxon>
        <taxon>Bacillota</taxon>
        <taxon>Tissierellia</taxon>
        <taxon>Tissierellales</taxon>
        <taxon>Tissierellaceae</taxon>
        <taxon>Tissierella</taxon>
    </lineage>
</organism>
<gene>
    <name evidence="2" type="ORF">NE686_17495</name>
</gene>
<comment type="caution">
    <text evidence="2">The sequence shown here is derived from an EMBL/GenBank/DDBJ whole genome shotgun (WGS) entry which is preliminary data.</text>
</comment>
<dbReference type="Proteomes" id="UP001524478">
    <property type="component" value="Unassembled WGS sequence"/>
</dbReference>
<proteinExistence type="predicted"/>
<dbReference type="RefSeq" id="WP_256312491.1">
    <property type="nucleotide sequence ID" value="NZ_JANGAC010000016.1"/>
</dbReference>
<keyword evidence="1" id="KW-1133">Transmembrane helix</keyword>
<evidence type="ECO:0000256" key="1">
    <source>
        <dbReference type="SAM" id="Phobius"/>
    </source>
</evidence>
<evidence type="ECO:0000313" key="3">
    <source>
        <dbReference type="Proteomes" id="UP001524478"/>
    </source>
</evidence>
<feature type="transmembrane region" description="Helical" evidence="1">
    <location>
        <begin position="6"/>
        <end position="25"/>
    </location>
</feature>
<evidence type="ECO:0000313" key="2">
    <source>
        <dbReference type="EMBL" id="MCQ4924900.1"/>
    </source>
</evidence>